<gene>
    <name evidence="1" type="ORF">CAP_0544</name>
</gene>
<evidence type="ECO:0000313" key="1">
    <source>
        <dbReference type="EMBL" id="EYF00510.1"/>
    </source>
</evidence>
<reference evidence="1 2" key="1">
    <citation type="submission" date="2013-05" db="EMBL/GenBank/DDBJ databases">
        <title>Genome assembly of Chondromyces apiculatus DSM 436.</title>
        <authorList>
            <person name="Sharma G."/>
            <person name="Khatri I."/>
            <person name="Kaur C."/>
            <person name="Mayilraj S."/>
            <person name="Subramanian S."/>
        </authorList>
    </citation>
    <scope>NUCLEOTIDE SEQUENCE [LARGE SCALE GENOMIC DNA]</scope>
    <source>
        <strain evidence="1 2">DSM 436</strain>
    </source>
</reference>
<comment type="caution">
    <text evidence="1">The sequence shown here is derived from an EMBL/GenBank/DDBJ whole genome shotgun (WGS) entry which is preliminary data.</text>
</comment>
<keyword evidence="2" id="KW-1185">Reference proteome</keyword>
<name>A0A017SV89_9BACT</name>
<protein>
    <submittedName>
        <fullName evidence="1">Uncharacterized protein</fullName>
    </submittedName>
</protein>
<accession>A0A017SV89</accession>
<dbReference type="RefSeq" id="WP_044251163.1">
    <property type="nucleotide sequence ID" value="NZ_ASRX01000108.1"/>
</dbReference>
<proteinExistence type="predicted"/>
<sequence>MTVKRGDWNQLPCGGALLVDDGGWPVRLSCGDSAGREGCDEAVLLAEAEALLGRWISIIHPSDGWGPPAPKAQDGTVEVTLCQTQPTHQITFTPAGKPASVTLVYLDEDDSGDGTAYEHAELYAEGSAAWTVVNGAWHWHGEAASATGELVVEDV</sequence>
<dbReference type="EMBL" id="ASRX01000108">
    <property type="protein sequence ID" value="EYF00510.1"/>
    <property type="molecule type" value="Genomic_DNA"/>
</dbReference>
<dbReference type="Proteomes" id="UP000019678">
    <property type="component" value="Unassembled WGS sequence"/>
</dbReference>
<dbReference type="AlphaFoldDB" id="A0A017SV89"/>
<organism evidence="1 2">
    <name type="scientific">Chondromyces apiculatus DSM 436</name>
    <dbReference type="NCBI Taxonomy" id="1192034"/>
    <lineage>
        <taxon>Bacteria</taxon>
        <taxon>Pseudomonadati</taxon>
        <taxon>Myxococcota</taxon>
        <taxon>Polyangia</taxon>
        <taxon>Polyangiales</taxon>
        <taxon>Polyangiaceae</taxon>
        <taxon>Chondromyces</taxon>
    </lineage>
</organism>
<evidence type="ECO:0000313" key="2">
    <source>
        <dbReference type="Proteomes" id="UP000019678"/>
    </source>
</evidence>